<keyword evidence="3" id="KW-1185">Reference proteome</keyword>
<proteinExistence type="predicted"/>
<protein>
    <submittedName>
        <fullName evidence="2">Uncharacterized protein</fullName>
    </submittedName>
</protein>
<dbReference type="Proteomes" id="UP000313359">
    <property type="component" value="Unassembled WGS sequence"/>
</dbReference>
<name>A0A5C2S6D8_9APHY</name>
<feature type="compositionally biased region" description="Basic and acidic residues" evidence="1">
    <location>
        <begin position="40"/>
        <end position="56"/>
    </location>
</feature>
<dbReference type="AlphaFoldDB" id="A0A5C2S6D8"/>
<gene>
    <name evidence="2" type="ORF">L227DRAFT_564587</name>
</gene>
<evidence type="ECO:0000313" key="2">
    <source>
        <dbReference type="EMBL" id="RPD58828.1"/>
    </source>
</evidence>
<sequence>MEPTTSKFTEALKRAVHPHLRSERCVGVEDERWHIGVGERMARTGAEPDSRRREGGIDESPSGRCMQSGSREARGEKLIVAAWVKGPVKEEHLRLHVLVYREAGEVSKQNKPSASHEHA</sequence>
<feature type="region of interest" description="Disordered" evidence="1">
    <location>
        <begin position="39"/>
        <end position="73"/>
    </location>
</feature>
<organism evidence="2 3">
    <name type="scientific">Lentinus tigrinus ALCF2SS1-6</name>
    <dbReference type="NCBI Taxonomy" id="1328759"/>
    <lineage>
        <taxon>Eukaryota</taxon>
        <taxon>Fungi</taxon>
        <taxon>Dikarya</taxon>
        <taxon>Basidiomycota</taxon>
        <taxon>Agaricomycotina</taxon>
        <taxon>Agaricomycetes</taxon>
        <taxon>Polyporales</taxon>
        <taxon>Polyporaceae</taxon>
        <taxon>Lentinus</taxon>
    </lineage>
</organism>
<dbReference type="EMBL" id="ML122273">
    <property type="protein sequence ID" value="RPD58828.1"/>
    <property type="molecule type" value="Genomic_DNA"/>
</dbReference>
<evidence type="ECO:0000256" key="1">
    <source>
        <dbReference type="SAM" id="MobiDB-lite"/>
    </source>
</evidence>
<accession>A0A5C2S6D8</accession>
<evidence type="ECO:0000313" key="3">
    <source>
        <dbReference type="Proteomes" id="UP000313359"/>
    </source>
</evidence>
<reference evidence="2" key="1">
    <citation type="journal article" date="2018" name="Genome Biol. Evol.">
        <title>Genomics and development of Lentinus tigrinus, a white-rot wood-decaying mushroom with dimorphic fruiting bodies.</title>
        <authorList>
            <person name="Wu B."/>
            <person name="Xu Z."/>
            <person name="Knudson A."/>
            <person name="Carlson A."/>
            <person name="Chen N."/>
            <person name="Kovaka S."/>
            <person name="LaButti K."/>
            <person name="Lipzen A."/>
            <person name="Pennachio C."/>
            <person name="Riley R."/>
            <person name="Schakwitz W."/>
            <person name="Umezawa K."/>
            <person name="Ohm R.A."/>
            <person name="Grigoriev I.V."/>
            <person name="Nagy L.G."/>
            <person name="Gibbons J."/>
            <person name="Hibbett D."/>
        </authorList>
    </citation>
    <scope>NUCLEOTIDE SEQUENCE [LARGE SCALE GENOMIC DNA]</scope>
    <source>
        <strain evidence="2">ALCF2SS1-6</strain>
    </source>
</reference>